<keyword evidence="1" id="KW-0812">Transmembrane</keyword>
<evidence type="ECO:0000313" key="2">
    <source>
        <dbReference type="EMBL" id="MFA9480172.1"/>
    </source>
</evidence>
<feature type="transmembrane region" description="Helical" evidence="1">
    <location>
        <begin position="42"/>
        <end position="61"/>
    </location>
</feature>
<reference evidence="2 3" key="1">
    <citation type="submission" date="2024-08" db="EMBL/GenBank/DDBJ databases">
        <title>Whole-genome sequencing of halo(alkali)philic microorganisms from hypersaline lakes.</title>
        <authorList>
            <person name="Sorokin D.Y."/>
            <person name="Merkel A.Y."/>
            <person name="Messina E."/>
            <person name="Yakimov M."/>
        </authorList>
    </citation>
    <scope>NUCLEOTIDE SEQUENCE [LARGE SCALE GENOMIC DNA]</scope>
    <source>
        <strain evidence="2 3">AB-hyl4</strain>
    </source>
</reference>
<evidence type="ECO:0000313" key="3">
    <source>
        <dbReference type="Proteomes" id="UP001575105"/>
    </source>
</evidence>
<protein>
    <submittedName>
        <fullName evidence="2">Uncharacterized protein</fullName>
    </submittedName>
</protein>
<keyword evidence="1" id="KW-0472">Membrane</keyword>
<organism evidence="2 3">
    <name type="scientific">Natronomicrosphaera hydrolytica</name>
    <dbReference type="NCBI Taxonomy" id="3242702"/>
    <lineage>
        <taxon>Bacteria</taxon>
        <taxon>Pseudomonadati</taxon>
        <taxon>Planctomycetota</taxon>
        <taxon>Phycisphaerae</taxon>
        <taxon>Phycisphaerales</taxon>
        <taxon>Phycisphaeraceae</taxon>
        <taxon>Natronomicrosphaera</taxon>
    </lineage>
</organism>
<keyword evidence="3" id="KW-1185">Reference proteome</keyword>
<name>A0ABV4UA52_9BACT</name>
<dbReference type="EMBL" id="JBGUBD010000016">
    <property type="protein sequence ID" value="MFA9480172.1"/>
    <property type="molecule type" value="Genomic_DNA"/>
</dbReference>
<feature type="transmembrane region" description="Helical" evidence="1">
    <location>
        <begin position="7"/>
        <end position="30"/>
    </location>
</feature>
<gene>
    <name evidence="2" type="ORF">ACERK3_18015</name>
</gene>
<proteinExistence type="predicted"/>
<sequence>MARPVGLTYRFAGAVSFAMFVAALAVMATYGTQGSLGVGESVHEHLPFILLVALGVGFGVHGMRGDDALGISLAGLAIVLHLLAIGLWLMGMMRWFFLWFVIG</sequence>
<comment type="caution">
    <text evidence="2">The sequence shown here is derived from an EMBL/GenBank/DDBJ whole genome shotgun (WGS) entry which is preliminary data.</text>
</comment>
<feature type="transmembrane region" description="Helical" evidence="1">
    <location>
        <begin position="73"/>
        <end position="102"/>
    </location>
</feature>
<keyword evidence="1" id="KW-1133">Transmembrane helix</keyword>
<accession>A0ABV4UA52</accession>
<dbReference type="RefSeq" id="WP_425347094.1">
    <property type="nucleotide sequence ID" value="NZ_JBGUBD010000016.1"/>
</dbReference>
<evidence type="ECO:0000256" key="1">
    <source>
        <dbReference type="SAM" id="Phobius"/>
    </source>
</evidence>
<dbReference type="Proteomes" id="UP001575105">
    <property type="component" value="Unassembled WGS sequence"/>
</dbReference>